<dbReference type="Proteomes" id="UP000631114">
    <property type="component" value="Unassembled WGS sequence"/>
</dbReference>
<dbReference type="AlphaFoldDB" id="A0A835GUH8"/>
<keyword evidence="2" id="KW-1185">Reference proteome</keyword>
<organism evidence="1 2">
    <name type="scientific">Coptis chinensis</name>
    <dbReference type="NCBI Taxonomy" id="261450"/>
    <lineage>
        <taxon>Eukaryota</taxon>
        <taxon>Viridiplantae</taxon>
        <taxon>Streptophyta</taxon>
        <taxon>Embryophyta</taxon>
        <taxon>Tracheophyta</taxon>
        <taxon>Spermatophyta</taxon>
        <taxon>Magnoliopsida</taxon>
        <taxon>Ranunculales</taxon>
        <taxon>Ranunculaceae</taxon>
        <taxon>Coptidoideae</taxon>
        <taxon>Coptis</taxon>
    </lineage>
</organism>
<evidence type="ECO:0000313" key="2">
    <source>
        <dbReference type="Proteomes" id="UP000631114"/>
    </source>
</evidence>
<dbReference type="EMBL" id="JADFTS010000009">
    <property type="protein sequence ID" value="KAF9587579.1"/>
    <property type="molecule type" value="Genomic_DNA"/>
</dbReference>
<reference evidence="1 2" key="1">
    <citation type="submission" date="2020-10" db="EMBL/GenBank/DDBJ databases">
        <title>The Coptis chinensis genome and diversification of protoberbering-type alkaloids.</title>
        <authorList>
            <person name="Wang B."/>
            <person name="Shu S."/>
            <person name="Song C."/>
            <person name="Liu Y."/>
        </authorList>
    </citation>
    <scope>NUCLEOTIDE SEQUENCE [LARGE SCALE GENOMIC DNA]</scope>
    <source>
        <strain evidence="1">HL-2020</strain>
        <tissue evidence="1">Leaf</tissue>
    </source>
</reference>
<proteinExistence type="predicted"/>
<gene>
    <name evidence="1" type="ORF">IFM89_004037</name>
</gene>
<name>A0A835GUH8_9MAGN</name>
<evidence type="ECO:0000313" key="1">
    <source>
        <dbReference type="EMBL" id="KAF9587579.1"/>
    </source>
</evidence>
<sequence>MLGKVIVDRAGTSSPTMQGKSTKCFGCDEDSHWLENCLWNSSPCQKCYGWLKDAKMEANGDSVRGKTVVKYTVEVNVDDISNGFETKLVIN</sequence>
<comment type="caution">
    <text evidence="1">The sequence shown here is derived from an EMBL/GenBank/DDBJ whole genome shotgun (WGS) entry which is preliminary data.</text>
</comment>
<accession>A0A835GUH8</accession>
<protein>
    <submittedName>
        <fullName evidence="1">Uncharacterized protein</fullName>
    </submittedName>
</protein>